<dbReference type="InterPro" id="IPR028364">
    <property type="entry name" value="Ribosomal_uL1/biogenesis"/>
</dbReference>
<feature type="region of interest" description="Disordered" evidence="1">
    <location>
        <begin position="1"/>
        <end position="31"/>
    </location>
</feature>
<gene>
    <name evidence="2" type="ORF">GWI33_020870</name>
</gene>
<comment type="caution">
    <text evidence="2">The sequence shown here is derived from an EMBL/GenBank/DDBJ whole genome shotgun (WGS) entry which is preliminary data.</text>
</comment>
<dbReference type="Proteomes" id="UP000625711">
    <property type="component" value="Unassembled WGS sequence"/>
</dbReference>
<dbReference type="Gene3D" id="3.40.50.790">
    <property type="match status" value="1"/>
</dbReference>
<proteinExistence type="predicted"/>
<feature type="compositionally biased region" description="Basic residues" evidence="1">
    <location>
        <begin position="127"/>
        <end position="136"/>
    </location>
</feature>
<dbReference type="EMBL" id="JAACXV010014584">
    <property type="protein sequence ID" value="KAF7265795.1"/>
    <property type="molecule type" value="Genomic_DNA"/>
</dbReference>
<dbReference type="SUPFAM" id="SSF56808">
    <property type="entry name" value="Ribosomal protein L1"/>
    <property type="match status" value="1"/>
</dbReference>
<feature type="compositionally biased region" description="Basic residues" evidence="1">
    <location>
        <begin position="106"/>
        <end position="115"/>
    </location>
</feature>
<dbReference type="CDD" id="cd00403">
    <property type="entry name" value="Ribosomal_L1"/>
    <property type="match status" value="1"/>
</dbReference>
<keyword evidence="3" id="KW-1185">Reference proteome</keyword>
<dbReference type="Pfam" id="PF00687">
    <property type="entry name" value="Ribosomal_L1"/>
    <property type="match status" value="1"/>
</dbReference>
<evidence type="ECO:0000313" key="3">
    <source>
        <dbReference type="Proteomes" id="UP000625711"/>
    </source>
</evidence>
<dbReference type="InterPro" id="IPR016095">
    <property type="entry name" value="Ribosomal_uL1_3-a/b-sand"/>
</dbReference>
<accession>A0A834HVS9</accession>
<dbReference type="AlphaFoldDB" id="A0A834HVS9"/>
<reference evidence="2" key="1">
    <citation type="submission" date="2020-08" db="EMBL/GenBank/DDBJ databases">
        <title>Genome sequencing and assembly of the red palm weevil Rhynchophorus ferrugineus.</title>
        <authorList>
            <person name="Dias G.B."/>
            <person name="Bergman C.M."/>
            <person name="Manee M."/>
        </authorList>
    </citation>
    <scope>NUCLEOTIDE SEQUENCE</scope>
    <source>
        <strain evidence="2">AA-2017</strain>
        <tissue evidence="2">Whole larva</tissue>
    </source>
</reference>
<protein>
    <submittedName>
        <fullName evidence="2">Uncharacterized protein</fullName>
    </submittedName>
</protein>
<evidence type="ECO:0000313" key="2">
    <source>
        <dbReference type="EMBL" id="KAF7265795.1"/>
    </source>
</evidence>
<feature type="compositionally biased region" description="Basic and acidic residues" evidence="1">
    <location>
        <begin position="116"/>
        <end position="126"/>
    </location>
</feature>
<feature type="region of interest" description="Disordered" evidence="1">
    <location>
        <begin position="478"/>
        <end position="499"/>
    </location>
</feature>
<feature type="region of interest" description="Disordered" evidence="1">
    <location>
        <begin position="102"/>
        <end position="143"/>
    </location>
</feature>
<dbReference type="InterPro" id="IPR023674">
    <property type="entry name" value="Ribosomal_uL1-like"/>
</dbReference>
<feature type="compositionally biased region" description="Basic and acidic residues" evidence="1">
    <location>
        <begin position="22"/>
        <end position="31"/>
    </location>
</feature>
<name>A0A834HVS9_RHYFE</name>
<organism evidence="2 3">
    <name type="scientific">Rhynchophorus ferrugineus</name>
    <name type="common">Red palm weevil</name>
    <name type="synonym">Curculio ferrugineus</name>
    <dbReference type="NCBI Taxonomy" id="354439"/>
    <lineage>
        <taxon>Eukaryota</taxon>
        <taxon>Metazoa</taxon>
        <taxon>Ecdysozoa</taxon>
        <taxon>Arthropoda</taxon>
        <taxon>Hexapoda</taxon>
        <taxon>Insecta</taxon>
        <taxon>Pterygota</taxon>
        <taxon>Neoptera</taxon>
        <taxon>Endopterygota</taxon>
        <taxon>Coleoptera</taxon>
        <taxon>Polyphaga</taxon>
        <taxon>Cucujiformia</taxon>
        <taxon>Curculionidae</taxon>
        <taxon>Dryophthorinae</taxon>
        <taxon>Rhynchophorus</taxon>
    </lineage>
</organism>
<sequence>MVKVKGVKKIIPSSKTGNPVKAADKDKLKKRKQIVDQHKCWDIVNGTDDGQDKTASRLIKIKKNNKKEVDSKKFSKTESLVRPEISNGLDATIKKQRKRSDPILLKKIKPLKKQSKNSDARNDKSKTNVKTKHKKPDVKSSNTSLEDMNSVLEFNKFEKKFNIKVADIESAVKGVLKIVSNNPKLKNELFDEERPVFLQVNSVKIPHIKGKVKTVFRIPLINSILPPNADICLIVPDVKGIKNNEHEQHVEHYETLLKNKGVTGIKKIMTFHELRTEYDTFELKKRLVDLYDIFLVDGRISGQVVRKCGSIFYNKRKLPVPTKLQATNLKSQIENALKKVFFQMSFKGDSHMVQFGHSKMPLKALIENVYSVVEFLSNNFPGKMQNIRSLYVNVHRGTSIPIYLSMTNPNEISVPTLKNKINKNITSVSGELTTQYDAYVTVKPDGVVVVKRTNKKLGENKEEDSIGETTTELVCQNNNKSQKNKRKNGEVQPTSIVSKKRKTAVVEKIEKNKKEKPVKVKILKAKKNSIKNEESRNNSIQSLVKIDAKKMKTKYKKSVN</sequence>
<dbReference type="OrthoDB" id="10251727at2759"/>
<evidence type="ECO:0000256" key="1">
    <source>
        <dbReference type="SAM" id="MobiDB-lite"/>
    </source>
</evidence>